<feature type="region of interest" description="Disordered" evidence="1">
    <location>
        <begin position="1"/>
        <end position="54"/>
    </location>
</feature>
<organism evidence="2">
    <name type="scientific">Nothobranchius kadleci</name>
    <name type="common">African annual killifish</name>
    <dbReference type="NCBI Taxonomy" id="1051664"/>
    <lineage>
        <taxon>Eukaryota</taxon>
        <taxon>Metazoa</taxon>
        <taxon>Chordata</taxon>
        <taxon>Craniata</taxon>
        <taxon>Vertebrata</taxon>
        <taxon>Euteleostomi</taxon>
        <taxon>Actinopterygii</taxon>
        <taxon>Neopterygii</taxon>
        <taxon>Teleostei</taxon>
        <taxon>Neoteleostei</taxon>
        <taxon>Acanthomorphata</taxon>
        <taxon>Ovalentaria</taxon>
        <taxon>Atherinomorphae</taxon>
        <taxon>Cyprinodontiformes</taxon>
        <taxon>Nothobranchiidae</taxon>
        <taxon>Nothobranchius</taxon>
    </lineage>
</organism>
<dbReference type="AlphaFoldDB" id="A0A1A8EH57"/>
<gene>
    <name evidence="2" type="primary">OLA.20856</name>
</gene>
<reference evidence="2" key="2">
    <citation type="submission" date="2016-06" db="EMBL/GenBank/DDBJ databases">
        <title>The genome of a short-lived fish provides insights into sex chromosome evolution and the genetic control of aging.</title>
        <authorList>
            <person name="Reichwald K."/>
            <person name="Felder M."/>
            <person name="Petzold A."/>
            <person name="Koch P."/>
            <person name="Groth M."/>
            <person name="Platzer M."/>
        </authorList>
    </citation>
    <scope>NUCLEOTIDE SEQUENCE</scope>
    <source>
        <tissue evidence="2">Brain</tissue>
    </source>
</reference>
<evidence type="ECO:0000256" key="1">
    <source>
        <dbReference type="SAM" id="MobiDB-lite"/>
    </source>
</evidence>
<protein>
    <submittedName>
        <fullName evidence="2">Uncharacterized protein</fullName>
    </submittedName>
</protein>
<feature type="non-terminal residue" evidence="2">
    <location>
        <position position="1"/>
    </location>
</feature>
<evidence type="ECO:0000313" key="2">
    <source>
        <dbReference type="EMBL" id="SBQ44420.1"/>
    </source>
</evidence>
<dbReference type="EMBL" id="HAEA01015939">
    <property type="protein sequence ID" value="SBQ44420.1"/>
    <property type="molecule type" value="Transcribed_RNA"/>
</dbReference>
<reference evidence="2" key="1">
    <citation type="submission" date="2016-05" db="EMBL/GenBank/DDBJ databases">
        <authorList>
            <person name="Lavstsen T."/>
            <person name="Jespersen J.S."/>
        </authorList>
    </citation>
    <scope>NUCLEOTIDE SEQUENCE</scope>
    <source>
        <tissue evidence="2">Brain</tissue>
    </source>
</reference>
<sequence length="54" mass="5842">GEAEKRHPACETLECPAEPPDDSHHSCRAFGKSASVAKHLSQKGRSAGQHRVHL</sequence>
<accession>A0A1A8EH57</accession>
<proteinExistence type="predicted"/>
<name>A0A1A8EH57_NOTKA</name>